<name>A0ABR9ED67_9GAMM</name>
<evidence type="ECO:0000256" key="5">
    <source>
        <dbReference type="ARBA" id="ARBA00023136"/>
    </source>
</evidence>
<keyword evidence="3 6" id="KW-0812">Transmembrane</keyword>
<evidence type="ECO:0000256" key="4">
    <source>
        <dbReference type="ARBA" id="ARBA00022989"/>
    </source>
</evidence>
<feature type="transmembrane region" description="Helical" evidence="6">
    <location>
        <begin position="39"/>
        <end position="59"/>
    </location>
</feature>
<dbReference type="InterPro" id="IPR001123">
    <property type="entry name" value="LeuE-type"/>
</dbReference>
<accession>A0ABR9ED67</accession>
<evidence type="ECO:0000313" key="8">
    <source>
        <dbReference type="Proteomes" id="UP000615755"/>
    </source>
</evidence>
<keyword evidence="8" id="KW-1185">Reference proteome</keyword>
<dbReference type="PANTHER" id="PTHR30086:SF20">
    <property type="entry name" value="ARGININE EXPORTER PROTEIN ARGO-RELATED"/>
    <property type="match status" value="1"/>
</dbReference>
<keyword evidence="5 6" id="KW-0472">Membrane</keyword>
<reference evidence="7 8" key="1">
    <citation type="submission" date="2015-03" db="EMBL/GenBank/DDBJ databases">
        <title>Genome sequence of Pseudoalteromonas aurantia.</title>
        <authorList>
            <person name="Xie B.-B."/>
            <person name="Rong J.-C."/>
            <person name="Qin Q.-L."/>
            <person name="Zhang Y.-Z."/>
        </authorList>
    </citation>
    <scope>NUCLEOTIDE SEQUENCE [LARGE SCALE GENOMIC DNA]</scope>
    <source>
        <strain evidence="7 8">208</strain>
    </source>
</reference>
<dbReference type="RefSeq" id="WP_192507503.1">
    <property type="nucleotide sequence ID" value="NZ_AQGV01000012.1"/>
</dbReference>
<keyword evidence="4 6" id="KW-1133">Transmembrane helix</keyword>
<dbReference type="Pfam" id="PF01810">
    <property type="entry name" value="LysE"/>
    <property type="match status" value="1"/>
</dbReference>
<evidence type="ECO:0000256" key="1">
    <source>
        <dbReference type="ARBA" id="ARBA00004651"/>
    </source>
</evidence>
<evidence type="ECO:0000256" key="2">
    <source>
        <dbReference type="ARBA" id="ARBA00022475"/>
    </source>
</evidence>
<protein>
    <recommendedName>
        <fullName evidence="9">LysE family translocator</fullName>
    </recommendedName>
</protein>
<feature type="transmembrane region" description="Helical" evidence="6">
    <location>
        <begin position="178"/>
        <end position="199"/>
    </location>
</feature>
<dbReference type="EMBL" id="AQGV01000012">
    <property type="protein sequence ID" value="MBE0368195.1"/>
    <property type="molecule type" value="Genomic_DNA"/>
</dbReference>
<evidence type="ECO:0000256" key="3">
    <source>
        <dbReference type="ARBA" id="ARBA00022692"/>
    </source>
</evidence>
<dbReference type="PANTHER" id="PTHR30086">
    <property type="entry name" value="ARGININE EXPORTER PROTEIN ARGO"/>
    <property type="match status" value="1"/>
</dbReference>
<comment type="caution">
    <text evidence="7">The sequence shown here is derived from an EMBL/GenBank/DDBJ whole genome shotgun (WGS) entry which is preliminary data.</text>
</comment>
<proteinExistence type="predicted"/>
<comment type="subcellular location">
    <subcellularLocation>
        <location evidence="1">Cell membrane</location>
        <topology evidence="1">Multi-pass membrane protein</topology>
    </subcellularLocation>
</comment>
<sequence length="209" mass="22760">MDNLLAVVLFAISSSITPGPNNVLVLTSGVNFGVRRSMPLLIGISVGFATMLLLVGFGFGQLFVLFPSLQLFIKCVGVVYLVYLAWLIAKSNTDMQSITRAKPLTFMNGALFQWVNGKAWVVASGAIVAFTNAGDAYLSQNVLIALVFLVIAFPCVGVWLIFGTLLKKTLQTQKHRRCFNYIMATLLLASVLSVCGELVHDMWAAIEHL</sequence>
<dbReference type="Proteomes" id="UP000615755">
    <property type="component" value="Unassembled WGS sequence"/>
</dbReference>
<evidence type="ECO:0000313" key="7">
    <source>
        <dbReference type="EMBL" id="MBE0368195.1"/>
    </source>
</evidence>
<gene>
    <name evidence="7" type="ORF">PAUR_a1749</name>
</gene>
<feature type="transmembrane region" description="Helical" evidence="6">
    <location>
        <begin position="142"/>
        <end position="166"/>
    </location>
</feature>
<keyword evidence="2" id="KW-1003">Cell membrane</keyword>
<feature type="transmembrane region" description="Helical" evidence="6">
    <location>
        <begin position="71"/>
        <end position="89"/>
    </location>
</feature>
<organism evidence="7 8">
    <name type="scientific">Pseudoalteromonas aurantia 208</name>
    <dbReference type="NCBI Taxonomy" id="1314867"/>
    <lineage>
        <taxon>Bacteria</taxon>
        <taxon>Pseudomonadati</taxon>
        <taxon>Pseudomonadota</taxon>
        <taxon>Gammaproteobacteria</taxon>
        <taxon>Alteromonadales</taxon>
        <taxon>Pseudoalteromonadaceae</taxon>
        <taxon>Pseudoalteromonas</taxon>
    </lineage>
</organism>
<evidence type="ECO:0000256" key="6">
    <source>
        <dbReference type="SAM" id="Phobius"/>
    </source>
</evidence>
<evidence type="ECO:0008006" key="9">
    <source>
        <dbReference type="Google" id="ProtNLM"/>
    </source>
</evidence>